<organism evidence="1 2">
    <name type="scientific">Fusobacterium mortiferum</name>
    <dbReference type="NCBI Taxonomy" id="850"/>
    <lineage>
        <taxon>Bacteria</taxon>
        <taxon>Fusobacteriati</taxon>
        <taxon>Fusobacteriota</taxon>
        <taxon>Fusobacteriia</taxon>
        <taxon>Fusobacteriales</taxon>
        <taxon>Fusobacteriaceae</taxon>
        <taxon>Fusobacterium</taxon>
    </lineage>
</organism>
<name>A0ABS2FZ29_FUSMR</name>
<accession>A0ABS2FZ29</accession>
<reference evidence="1 2" key="1">
    <citation type="journal article" date="2021" name="Sci. Rep.">
        <title>The distribution of antibiotic resistance genes in chicken gut microbiota commensals.</title>
        <authorList>
            <person name="Juricova H."/>
            <person name="Matiasovicova J."/>
            <person name="Kubasova T."/>
            <person name="Cejkova D."/>
            <person name="Rychlik I."/>
        </authorList>
    </citation>
    <scope>NUCLEOTIDE SEQUENCE [LARGE SCALE GENOMIC DNA]</scope>
    <source>
        <strain evidence="1 2">An425</strain>
    </source>
</reference>
<dbReference type="EMBL" id="JACJLT010000004">
    <property type="protein sequence ID" value="MBM6874220.1"/>
    <property type="molecule type" value="Genomic_DNA"/>
</dbReference>
<evidence type="ECO:0000313" key="2">
    <source>
        <dbReference type="Proteomes" id="UP000728968"/>
    </source>
</evidence>
<dbReference type="GO" id="GO:0016740">
    <property type="term" value="F:transferase activity"/>
    <property type="evidence" value="ECO:0007669"/>
    <property type="project" value="UniProtKB-KW"/>
</dbReference>
<dbReference type="Pfam" id="PF08843">
    <property type="entry name" value="AbiEii"/>
    <property type="match status" value="1"/>
</dbReference>
<sequence length="319" mass="37605">MTLHKDLKNFKALISLTARDMGILEFYIEKDYWVTYILKRLSESSFRSEVVFKGGTSLSKGYNAINRFSEDIDLQLTNPSLSDNQKKKLLKNIEEEITEGMVYLPKHPRESKRGNIRKTIYQYPIQINEENKGQVSDVIVLEINSLSTPEPTDSLKIESYLAKYLKKMGKEEYISVFGLESFEIEVLSVKRTFIEKVFAVLDYTFEKNPEGELGNKIRHLYDIHKLYQLQEIKDFLNSKESFDMASKVVVQNDFFGKRKDTIYRNSFLYSDFNRIDRVEGTYNTIFRSMVFGDFPEFKELKATLKTILEFIEKWEKEYR</sequence>
<keyword evidence="1" id="KW-0808">Transferase</keyword>
<protein>
    <submittedName>
        <fullName evidence="1">Nucleotidyl transferase AbiEii/AbiGii toxin family protein</fullName>
    </submittedName>
</protein>
<comment type="caution">
    <text evidence="1">The sequence shown here is derived from an EMBL/GenBank/DDBJ whole genome shotgun (WGS) entry which is preliminary data.</text>
</comment>
<dbReference type="Proteomes" id="UP000728968">
    <property type="component" value="Unassembled WGS sequence"/>
</dbReference>
<gene>
    <name evidence="1" type="ORF">H6A04_00850</name>
</gene>
<dbReference type="RefSeq" id="WP_204715508.1">
    <property type="nucleotide sequence ID" value="NZ_JACJLT010000004.1"/>
</dbReference>
<evidence type="ECO:0000313" key="1">
    <source>
        <dbReference type="EMBL" id="MBM6874220.1"/>
    </source>
</evidence>
<proteinExistence type="predicted"/>
<dbReference type="InterPro" id="IPR014942">
    <property type="entry name" value="AbiEii"/>
</dbReference>
<dbReference type="Gene3D" id="3.10.450.620">
    <property type="entry name" value="JHP933, nucleotidyltransferase-like core domain"/>
    <property type="match status" value="1"/>
</dbReference>
<keyword evidence="2" id="KW-1185">Reference proteome</keyword>